<dbReference type="Gene3D" id="3.40.50.620">
    <property type="entry name" value="HUPs"/>
    <property type="match status" value="1"/>
</dbReference>
<organism evidence="4">
    <name type="scientific">uncultured bacterium UPO36</name>
    <dbReference type="NCBI Taxonomy" id="1776963"/>
    <lineage>
        <taxon>Bacteria</taxon>
        <taxon>environmental samples</taxon>
    </lineage>
</organism>
<evidence type="ECO:0000313" key="4">
    <source>
        <dbReference type="EMBL" id="AMK59035.1"/>
    </source>
</evidence>
<dbReference type="GO" id="GO:0005737">
    <property type="term" value="C:cytoplasm"/>
    <property type="evidence" value="ECO:0007669"/>
    <property type="project" value="UniProtKB-SubCell"/>
</dbReference>
<comment type="subcellular location">
    <subcellularLocation>
        <location evidence="2">Cytoplasm</location>
    </subcellularLocation>
</comment>
<dbReference type="AlphaFoldDB" id="A0A126SXK7"/>
<evidence type="ECO:0000256" key="1">
    <source>
        <dbReference type="ARBA" id="ARBA00008791"/>
    </source>
</evidence>
<sequence length="151" mass="16378">MPTDPLTVHKVLVPLDFSDPSLQALQYARRFAEPSKAELILLYVIEPVAYPAELGVVINLDADLADRALGELEKLRLQHLGDYPATRSLVRSGVADAEIIATAKDEQADLIVIGTHGFSGLKHLLLGSTAERVVRDAPCPVLTVRHHATKA</sequence>
<evidence type="ECO:0000256" key="2">
    <source>
        <dbReference type="PIRNR" id="PIRNR006276"/>
    </source>
</evidence>
<accession>A0A126SXK7</accession>
<dbReference type="InterPro" id="IPR006015">
    <property type="entry name" value="Universal_stress_UspA"/>
</dbReference>
<comment type="similarity">
    <text evidence="1 2">Belongs to the universal stress protein A family.</text>
</comment>
<dbReference type="CDD" id="cd00293">
    <property type="entry name" value="USP-like"/>
    <property type="match status" value="1"/>
</dbReference>
<dbReference type="EMBL" id="KU144966">
    <property type="protein sequence ID" value="AMK59035.1"/>
    <property type="molecule type" value="Genomic_DNA"/>
</dbReference>
<dbReference type="PANTHER" id="PTHR46268">
    <property type="entry name" value="STRESS RESPONSE PROTEIN NHAX"/>
    <property type="match status" value="1"/>
</dbReference>
<dbReference type="Pfam" id="PF00582">
    <property type="entry name" value="Usp"/>
    <property type="match status" value="1"/>
</dbReference>
<keyword evidence="2" id="KW-0963">Cytoplasm</keyword>
<dbReference type="PIRSF" id="PIRSF006276">
    <property type="entry name" value="UspA"/>
    <property type="match status" value="1"/>
</dbReference>
<reference evidence="4" key="1">
    <citation type="journal article" date="2016" name="Appl. Environ. Microbiol.">
        <title>Functional Metagenomics of a Biostimulated Petroleum-Contaminated Soil Reveals an Extraordinary Diversity of Extradiol Dioxygenases.</title>
        <authorList>
            <person name="Terron-Gonzalez L."/>
            <person name="Martin-Cabello G."/>
            <person name="Ferrer M."/>
            <person name="Santero E."/>
        </authorList>
    </citation>
    <scope>NUCLEOTIDE SEQUENCE</scope>
</reference>
<dbReference type="InterPro" id="IPR006016">
    <property type="entry name" value="UspA"/>
</dbReference>
<dbReference type="PRINTS" id="PR01438">
    <property type="entry name" value="UNVRSLSTRESS"/>
</dbReference>
<protein>
    <recommendedName>
        <fullName evidence="2">Universal stress protein</fullName>
    </recommendedName>
</protein>
<dbReference type="InterPro" id="IPR014729">
    <property type="entry name" value="Rossmann-like_a/b/a_fold"/>
</dbReference>
<name>A0A126SXK7_9BACT</name>
<dbReference type="PANTHER" id="PTHR46268:SF6">
    <property type="entry name" value="UNIVERSAL STRESS PROTEIN UP12"/>
    <property type="match status" value="1"/>
</dbReference>
<feature type="domain" description="UspA" evidence="3">
    <location>
        <begin position="9"/>
        <end position="145"/>
    </location>
</feature>
<dbReference type="SUPFAM" id="SSF52402">
    <property type="entry name" value="Adenine nucleotide alpha hydrolases-like"/>
    <property type="match status" value="1"/>
</dbReference>
<evidence type="ECO:0000259" key="3">
    <source>
        <dbReference type="Pfam" id="PF00582"/>
    </source>
</evidence>
<proteinExistence type="inferred from homology"/>